<feature type="region of interest" description="Disordered" evidence="1">
    <location>
        <begin position="842"/>
        <end position="888"/>
    </location>
</feature>
<dbReference type="Proteomes" id="UP000071118">
    <property type="component" value="Chromosome 4"/>
</dbReference>
<feature type="compositionally biased region" description="Polar residues" evidence="1">
    <location>
        <begin position="474"/>
        <end position="486"/>
    </location>
</feature>
<dbReference type="Pfam" id="PF06022">
    <property type="entry name" value="Cir_Bir_Yir"/>
    <property type="match status" value="1"/>
</dbReference>
<proteinExistence type="predicted"/>
<protein>
    <submittedName>
        <fullName evidence="3">CIR protein</fullName>
    </submittedName>
</protein>
<feature type="compositionally biased region" description="Low complexity" evidence="1">
    <location>
        <begin position="727"/>
        <end position="787"/>
    </location>
</feature>
<feature type="transmembrane region" description="Helical" evidence="2">
    <location>
        <begin position="911"/>
        <end position="932"/>
    </location>
</feature>
<keyword evidence="2" id="KW-0472">Membrane</keyword>
<dbReference type="InterPro" id="IPR006477">
    <property type="entry name" value="Yir_bir_cir"/>
</dbReference>
<evidence type="ECO:0000313" key="4">
    <source>
        <dbReference type="Proteomes" id="UP000071118"/>
    </source>
</evidence>
<accession>A0A4V0K433</accession>
<feature type="compositionally biased region" description="Low complexity" evidence="1">
    <location>
        <begin position="325"/>
        <end position="340"/>
    </location>
</feature>
<dbReference type="VEuPathDB" id="PlasmoDB:PCHAS_0420200"/>
<organism evidence="3 4">
    <name type="scientific">Plasmodium chabaudi chabaudi</name>
    <dbReference type="NCBI Taxonomy" id="31271"/>
    <lineage>
        <taxon>Eukaryota</taxon>
        <taxon>Sar</taxon>
        <taxon>Alveolata</taxon>
        <taxon>Apicomplexa</taxon>
        <taxon>Aconoidasida</taxon>
        <taxon>Haemosporida</taxon>
        <taxon>Plasmodiidae</taxon>
        <taxon>Plasmodium</taxon>
        <taxon>Plasmodium (Vinckeia)</taxon>
    </lineage>
</organism>
<keyword evidence="2" id="KW-1133">Transmembrane helix</keyword>
<feature type="compositionally biased region" description="Polar residues" evidence="1">
    <location>
        <begin position="294"/>
        <end position="317"/>
    </location>
</feature>
<dbReference type="KEGG" id="pcb:PCHAS_0420200"/>
<gene>
    <name evidence="3" type="ORF">PCHAS_0420200</name>
</gene>
<keyword evidence="4" id="KW-1185">Reference proteome</keyword>
<feature type="compositionally biased region" description="Basic and acidic residues" evidence="1">
    <location>
        <begin position="697"/>
        <end position="714"/>
    </location>
</feature>
<name>A0A4V0K433_PLACU</name>
<feature type="compositionally biased region" description="Polar residues" evidence="1">
    <location>
        <begin position="864"/>
        <end position="888"/>
    </location>
</feature>
<sequence>MYRDVCKIFQEVDEVFKDNKPDLNKIFEFDKYRRYCPWDITGVNNCQHDVAGIDAVYSYLFKEIHQLPLDQQKYENNDNQYTEYMLIWLGYRLFQTPSYSSSTLVDYYNNYILKSHLPFKNDYLIDKKKHLLHANFELINKLYKLLNYLCNIITEPNIYTESTKIKSNISMFQDEFTSLYDEVKECYPYFKLLKNFKKTYDDYRNSIMYTIGNNSFIGTLTIIMSFLNLPLTELKIPNWSDEYMDESLEIEDFMTSGCAKLHSKYLQLEKKNTSQDTQKEQPPSGSDKSGGKGNQQTSERSNPTTEKQNEQPQSEQLPNPKPNTPKQVQKPASKPQQSPKQEPPPKTALPPAAPQTPSTESSKNLPLTGPGSSTTPSTPKKTQPLTKIEPAQSTSTKLGNAQQTPIKASGSIPIKMPAQQAPTKPESTKPTPAQPVILQKTPEQKRLKPSAPPALPKPQRQLPSQPPQKKDTSLQKPQTGGLSHQNGLGDFKSEQKGSGSEKGNADGGKGTPSVDTGGSRDGSGKSGGKPKDNTPKKTNHVNDSPPGPKASSHEKESGNQRNGTGTAPSVQNIGNDTPSGTKNGIGNTQGNADTVNKKNPSSDITNQPQSQNPKQGNTGGGLGRSGEKLTNSTPKKIENVDNSAPGPKAPIQKKGSGNQRNGLITAPSVKNNGNDTPNNINNGPRDIKDNAGTGKSGEGKLNDVPVNHEADGNKKINQHQGTDNKQGSSRDGSGSSGIGSNSSGSGIDTSPSPQTLQPITSLLPSSITPSLPLSQSLSSQTPPVTSSGTQPASPKPILQPQWQSPITLLFTAPETITTTSATTTVPTGEKVEITMPSIESTLPEKNDASKRISRARRSPDPGISISTPTNESGTTSDTSPITGKGSITGTDVKINEKSSIWCIGSNKKCNIIGIGIIGISIFVFLVFMYKYLSFGSRKNSKKKKITKKVINLVDGKKMEKTFINSIDREKKEKMIVNSGDNKKIAKIIINSDDKNKSIKTEINPQDEKRTTHITINSGYTKKYTKSVINPGDGKKNPLLNIYKLMQADPMPFINLFFLLIFFVYKRKSTIE</sequence>
<dbReference type="GeneID" id="3497404"/>
<feature type="compositionally biased region" description="Low complexity" evidence="1">
    <location>
        <begin position="365"/>
        <end position="387"/>
    </location>
</feature>
<feature type="region of interest" description="Disordered" evidence="1">
    <location>
        <begin position="271"/>
        <end position="799"/>
    </location>
</feature>
<dbReference type="AlphaFoldDB" id="A0A4V0K433"/>
<evidence type="ECO:0000313" key="3">
    <source>
        <dbReference type="EMBL" id="VTZ67329.1"/>
    </source>
</evidence>
<keyword evidence="2" id="KW-0812">Transmembrane</keyword>
<reference evidence="3 4" key="1">
    <citation type="journal article" date="2014" name="BMC Biol.">
        <title>A comprehensive evaluation of rodent malaria parasite genomes and gene expression.</title>
        <authorList>
            <person name="Otto T.D."/>
            <person name="Bohme U."/>
            <person name="Jackson A.P."/>
            <person name="Hunt M."/>
            <person name="Franke-Fayard B."/>
            <person name="Hoeijmakers W.A."/>
            <person name="Religa A.A."/>
            <person name="Robertson L."/>
            <person name="Sanders M."/>
            <person name="Ogun S.A."/>
            <person name="Cunningham D."/>
            <person name="Erhart A."/>
            <person name="Billker O."/>
            <person name="Khan S.M."/>
            <person name="Stunnenberg H.G."/>
            <person name="Langhorne J."/>
            <person name="Holder A.A."/>
            <person name="Waters A.P."/>
            <person name="Newbold C.I."/>
            <person name="Pain A."/>
            <person name="Berriman M."/>
            <person name="Janse C.J."/>
        </authorList>
    </citation>
    <scope>NUCLEOTIDE SEQUENCE [LARGE SCALE GENOMIC DNA]</scope>
    <source>
        <strain evidence="3 4">AS</strain>
    </source>
</reference>
<dbReference type="RefSeq" id="XP_016653355.1">
    <property type="nucleotide sequence ID" value="XM_016800066.1"/>
</dbReference>
<feature type="compositionally biased region" description="Pro residues" evidence="1">
    <location>
        <begin position="341"/>
        <end position="354"/>
    </location>
</feature>
<feature type="compositionally biased region" description="Low complexity" evidence="1">
    <location>
        <begin position="671"/>
        <end position="682"/>
    </location>
</feature>
<evidence type="ECO:0000256" key="1">
    <source>
        <dbReference type="SAM" id="MobiDB-lite"/>
    </source>
</evidence>
<evidence type="ECO:0000256" key="2">
    <source>
        <dbReference type="SAM" id="Phobius"/>
    </source>
</evidence>
<dbReference type="EMBL" id="LK022881">
    <property type="protein sequence ID" value="VTZ67329.1"/>
    <property type="molecule type" value="Genomic_DNA"/>
</dbReference>
<feature type="compositionally biased region" description="Polar residues" evidence="1">
    <location>
        <begin position="391"/>
        <end position="406"/>
    </location>
</feature>
<feature type="compositionally biased region" description="Polar residues" evidence="1">
    <location>
        <begin position="559"/>
        <end position="616"/>
    </location>
</feature>